<feature type="non-terminal residue" evidence="1">
    <location>
        <position position="283"/>
    </location>
</feature>
<evidence type="ECO:0008006" key="3">
    <source>
        <dbReference type="Google" id="ProtNLM"/>
    </source>
</evidence>
<proteinExistence type="predicted"/>
<dbReference type="Proteomes" id="UP000294933">
    <property type="component" value="Unassembled WGS sequence"/>
</dbReference>
<reference evidence="1 2" key="1">
    <citation type="submission" date="2018-06" db="EMBL/GenBank/DDBJ databases">
        <title>A transcriptomic atlas of mushroom development highlights an independent origin of complex multicellularity.</title>
        <authorList>
            <consortium name="DOE Joint Genome Institute"/>
            <person name="Krizsan K."/>
            <person name="Almasi E."/>
            <person name="Merenyi Z."/>
            <person name="Sahu N."/>
            <person name="Viragh M."/>
            <person name="Koszo T."/>
            <person name="Mondo S."/>
            <person name="Kiss B."/>
            <person name="Balint B."/>
            <person name="Kues U."/>
            <person name="Barry K."/>
            <person name="Hegedus J.C."/>
            <person name="Henrissat B."/>
            <person name="Johnson J."/>
            <person name="Lipzen A."/>
            <person name="Ohm R."/>
            <person name="Nagy I."/>
            <person name="Pangilinan J."/>
            <person name="Yan J."/>
            <person name="Xiong Y."/>
            <person name="Grigoriev I.V."/>
            <person name="Hibbett D.S."/>
            <person name="Nagy L.G."/>
        </authorList>
    </citation>
    <scope>NUCLEOTIDE SEQUENCE [LARGE SCALE GENOMIC DNA]</scope>
    <source>
        <strain evidence="1 2">SZMC22713</strain>
    </source>
</reference>
<evidence type="ECO:0000313" key="2">
    <source>
        <dbReference type="Proteomes" id="UP000294933"/>
    </source>
</evidence>
<dbReference type="Gene3D" id="2.80.10.50">
    <property type="match status" value="1"/>
</dbReference>
<dbReference type="VEuPathDB" id="FungiDB:BD410DRAFT_833353"/>
<dbReference type="EMBL" id="ML170786">
    <property type="protein sequence ID" value="TDL13261.1"/>
    <property type="molecule type" value="Genomic_DNA"/>
</dbReference>
<gene>
    <name evidence="1" type="ORF">BD410DRAFT_833353</name>
</gene>
<protein>
    <recommendedName>
        <fullName evidence="3">Ricin B lectin domain-containing protein</fullName>
    </recommendedName>
</protein>
<organism evidence="1 2">
    <name type="scientific">Rickenella mellea</name>
    <dbReference type="NCBI Taxonomy" id="50990"/>
    <lineage>
        <taxon>Eukaryota</taxon>
        <taxon>Fungi</taxon>
        <taxon>Dikarya</taxon>
        <taxon>Basidiomycota</taxon>
        <taxon>Agaricomycotina</taxon>
        <taxon>Agaricomycetes</taxon>
        <taxon>Hymenochaetales</taxon>
        <taxon>Rickenellaceae</taxon>
        <taxon>Rickenella</taxon>
    </lineage>
</organism>
<accession>A0A4R5XE21</accession>
<evidence type="ECO:0000313" key="1">
    <source>
        <dbReference type="EMBL" id="TDL13261.1"/>
    </source>
</evidence>
<name>A0A4R5XE21_9AGAM</name>
<keyword evidence="2" id="KW-1185">Reference proteome</keyword>
<sequence>MPHIHDQNTSQADAPVAQNLAIKDDGDENLNAATKSTTSVHVREVNGLARVARRWARKLRVMSFGESKTKKKIVDITGPTNAWIRSILRESSVIAEISQLRKRPYASHVQKHTYATWVGLGHLQIEQSPFLPSGTYFITNFRHDVLVSLPDRQEELCGSANSGSKWRITNDSDKRWYIQGGSGPWFAYRWPSPRAGNTIIASQEKFGWVIGQRNAIRDPDCYLIYATSDLPLLWGLPDGDEQTPVALCRGETDSKNWWRFHRIPDGNEDQLAPSANADRSRYV</sequence>
<dbReference type="AlphaFoldDB" id="A0A4R5XE21"/>